<dbReference type="RefSeq" id="WP_005940968.1">
    <property type="nucleotide sequence ID" value="NZ_ATVK01000014.1"/>
</dbReference>
<accession>L7LCY0</accession>
<dbReference type="OrthoDB" id="5732163at2"/>
<reference evidence="2 3" key="1">
    <citation type="submission" date="2012-12" db="EMBL/GenBank/DDBJ databases">
        <title>Whole genome shotgun sequence of Gordonia hirsuta NBRC 16056.</title>
        <authorList>
            <person name="Isaki-Nakamura S."/>
            <person name="Hosoyama A."/>
            <person name="Tsuchikane K."/>
            <person name="Katsumata H."/>
            <person name="Baba S."/>
            <person name="Yamazaki S."/>
            <person name="Fujita N."/>
        </authorList>
    </citation>
    <scope>NUCLEOTIDE SEQUENCE [LARGE SCALE GENOMIC DNA]</scope>
    <source>
        <strain evidence="2 3">NBRC 16056</strain>
    </source>
</reference>
<evidence type="ECO:0000259" key="1">
    <source>
        <dbReference type="Pfam" id="PF12680"/>
    </source>
</evidence>
<name>L7LCY0_9ACTN</name>
<evidence type="ECO:0000313" key="2">
    <source>
        <dbReference type="EMBL" id="GAC57903.1"/>
    </source>
</evidence>
<sequence length="155" mass="16800">MAPSDGAAGDEGLPPYLNIDRESHPAVLAGRRSREAVAARDKQAWLDNFAADGSVEDPVGPSMFDEAGVGHRGHQQLSEFWDKTIGTTEKIDFVFDKEIICGDEVAYIGKIVTYIAGHVTEADGVFTYRADADGNLAALRAFWEVAETMASLRPQ</sequence>
<dbReference type="Gene3D" id="3.10.450.50">
    <property type="match status" value="1"/>
</dbReference>
<organism evidence="2 3">
    <name type="scientific">Gordonia hirsuta DSM 44140 = NBRC 16056</name>
    <dbReference type="NCBI Taxonomy" id="1121927"/>
    <lineage>
        <taxon>Bacteria</taxon>
        <taxon>Bacillati</taxon>
        <taxon>Actinomycetota</taxon>
        <taxon>Actinomycetes</taxon>
        <taxon>Mycobacteriales</taxon>
        <taxon>Gordoniaceae</taxon>
        <taxon>Gordonia</taxon>
    </lineage>
</organism>
<comment type="caution">
    <text evidence="2">The sequence shown here is derived from an EMBL/GenBank/DDBJ whole genome shotgun (WGS) entry which is preliminary data.</text>
</comment>
<protein>
    <recommendedName>
        <fullName evidence="1">SnoaL-like domain-containing protein</fullName>
    </recommendedName>
</protein>
<dbReference type="eggNOG" id="COG3631">
    <property type="taxonomic scope" value="Bacteria"/>
</dbReference>
<proteinExistence type="predicted"/>
<dbReference type="AlphaFoldDB" id="L7LCY0"/>
<dbReference type="SUPFAM" id="SSF54427">
    <property type="entry name" value="NTF2-like"/>
    <property type="match status" value="1"/>
</dbReference>
<feature type="domain" description="SnoaL-like" evidence="1">
    <location>
        <begin position="31"/>
        <end position="137"/>
    </location>
</feature>
<evidence type="ECO:0000313" key="3">
    <source>
        <dbReference type="Proteomes" id="UP000053405"/>
    </source>
</evidence>
<dbReference type="EMBL" id="BANT01000027">
    <property type="protein sequence ID" value="GAC57903.1"/>
    <property type="molecule type" value="Genomic_DNA"/>
</dbReference>
<dbReference type="STRING" id="1121927.GOHSU_27_00390"/>
<gene>
    <name evidence="2" type="ORF">GOHSU_27_00390</name>
</gene>
<dbReference type="InterPro" id="IPR037401">
    <property type="entry name" value="SnoaL-like"/>
</dbReference>
<dbReference type="InterPro" id="IPR032710">
    <property type="entry name" value="NTF2-like_dom_sf"/>
</dbReference>
<dbReference type="Pfam" id="PF12680">
    <property type="entry name" value="SnoaL_2"/>
    <property type="match status" value="1"/>
</dbReference>
<dbReference type="Proteomes" id="UP000053405">
    <property type="component" value="Unassembled WGS sequence"/>
</dbReference>
<keyword evidence="3" id="KW-1185">Reference proteome</keyword>